<dbReference type="RefSeq" id="WP_274259533.1">
    <property type="nucleotide sequence ID" value="NZ_CP117884.1"/>
</dbReference>
<evidence type="ECO:0000313" key="1">
    <source>
        <dbReference type="EMBL" id="WDF82221.1"/>
    </source>
</evidence>
<proteinExistence type="predicted"/>
<accession>A0ABY7WTB9</accession>
<evidence type="ECO:0000313" key="2">
    <source>
        <dbReference type="Proteomes" id="UP001220377"/>
    </source>
</evidence>
<keyword evidence="2" id="KW-1185">Reference proteome</keyword>
<organism evidence="1 2">
    <name type="scientific">Lacticaseibacillus pabuli</name>
    <dbReference type="NCBI Taxonomy" id="3025672"/>
    <lineage>
        <taxon>Bacteria</taxon>
        <taxon>Bacillati</taxon>
        <taxon>Bacillota</taxon>
        <taxon>Bacilli</taxon>
        <taxon>Lactobacillales</taxon>
        <taxon>Lactobacillaceae</taxon>
        <taxon>Lacticaseibacillus</taxon>
    </lineage>
</organism>
<reference evidence="1 2" key="1">
    <citation type="submission" date="2023-02" db="EMBL/GenBank/DDBJ databases">
        <title>Genome sequence of Lacticaseibacillus sp. KACC 23028.</title>
        <authorList>
            <person name="Kim S."/>
            <person name="Heo J."/>
            <person name="Kwon S.-W."/>
        </authorList>
    </citation>
    <scope>NUCLEOTIDE SEQUENCE [LARGE SCALE GENOMIC DNA]</scope>
    <source>
        <strain evidence="1 2">KACC 23028</strain>
    </source>
</reference>
<sequence length="112" mass="12608">MQDAQNEVIDGIFEFDDLAKTMLGSLSNIEASDFSDPFWLTATHHVYFSVLGELQKSQVKVTLEQANQMLVHLLQDDQHEHRERILTPLSGEKAKIACALTSGIIAWHLAEM</sequence>
<protein>
    <submittedName>
        <fullName evidence="1">Uncharacterized protein</fullName>
    </submittedName>
</protein>
<dbReference type="EMBL" id="CP117884">
    <property type="protein sequence ID" value="WDF82221.1"/>
    <property type="molecule type" value="Genomic_DNA"/>
</dbReference>
<name>A0ABY7WTB9_9LACO</name>
<gene>
    <name evidence="1" type="ORF">PQ472_10055</name>
</gene>
<dbReference type="Proteomes" id="UP001220377">
    <property type="component" value="Chromosome"/>
</dbReference>